<dbReference type="Proteomes" id="UP000254508">
    <property type="component" value="Plasmid unnamed"/>
</dbReference>
<proteinExistence type="predicted"/>
<dbReference type="RefSeq" id="WP_115418326.1">
    <property type="nucleotide sequence ID" value="NZ_CP031358.1"/>
</dbReference>
<keyword evidence="3" id="KW-1185">Reference proteome</keyword>
<gene>
    <name evidence="2" type="ORF">DVR09_16295</name>
</gene>
<dbReference type="AlphaFoldDB" id="A0A345YJB1"/>
<name>A0A345YJB1_9SPHN</name>
<evidence type="ECO:0000256" key="1">
    <source>
        <dbReference type="SAM" id="MobiDB-lite"/>
    </source>
</evidence>
<protein>
    <submittedName>
        <fullName evidence="2">Uncharacterized protein</fullName>
    </submittedName>
</protein>
<geneLocation type="plasmid" evidence="2 3">
    <name>unnamed</name>
</geneLocation>
<feature type="region of interest" description="Disordered" evidence="1">
    <location>
        <begin position="147"/>
        <end position="183"/>
    </location>
</feature>
<organism evidence="2 3">
    <name type="scientific">Erythrobacter aureus</name>
    <dbReference type="NCBI Taxonomy" id="2182384"/>
    <lineage>
        <taxon>Bacteria</taxon>
        <taxon>Pseudomonadati</taxon>
        <taxon>Pseudomonadota</taxon>
        <taxon>Alphaproteobacteria</taxon>
        <taxon>Sphingomonadales</taxon>
        <taxon>Erythrobacteraceae</taxon>
        <taxon>Erythrobacter/Porphyrobacter group</taxon>
        <taxon>Erythrobacter</taxon>
    </lineage>
</organism>
<reference evidence="2 3" key="1">
    <citation type="submission" date="2018-07" db="EMBL/GenBank/DDBJ databases">
        <title>Genome sequence of Erythrobacter strain YH-07, an antagonistic bacterium isolated from Yellow Sea.</title>
        <authorList>
            <person name="Tang T."/>
            <person name="Liu Q."/>
            <person name="Sun X."/>
        </authorList>
    </citation>
    <scope>NUCLEOTIDE SEQUENCE [LARGE SCALE GENOMIC DNA]</scope>
    <source>
        <strain evidence="2 3">YH-07</strain>
        <plasmid evidence="2 3">unnamed</plasmid>
    </source>
</reference>
<evidence type="ECO:0000313" key="2">
    <source>
        <dbReference type="EMBL" id="AXK44013.1"/>
    </source>
</evidence>
<dbReference type="EMBL" id="CP031358">
    <property type="protein sequence ID" value="AXK44013.1"/>
    <property type="molecule type" value="Genomic_DNA"/>
</dbReference>
<feature type="compositionally biased region" description="Basic and acidic residues" evidence="1">
    <location>
        <begin position="152"/>
        <end position="169"/>
    </location>
</feature>
<keyword evidence="2" id="KW-0614">Plasmid</keyword>
<dbReference type="KEGG" id="err:DVR09_16295"/>
<accession>A0A345YJB1</accession>
<sequence>MAIPPVQEPLETEMPTIAVIEDDHNYSMIDDDEAEDEEGYPLRINQTRFYRGDNVLVSLSRLDEPNTWDDEHFDALCDHLLSSWNAAAAGTEDRGALAAKLKELVDNARAIEAEDDGNLPYFAWQKVRVFCYEHIDTILATLEQANRPPKPITKDDVEQAAKAGHEAHWGEGTWDEAGPNERDRDRTFAEGVLTHISKGSIQDVDYKAEWEAAALARDEAGCPFMTPAEAIKHLADEVAELRKSQAA</sequence>
<evidence type="ECO:0000313" key="3">
    <source>
        <dbReference type="Proteomes" id="UP000254508"/>
    </source>
</evidence>